<feature type="non-terminal residue" evidence="1">
    <location>
        <position position="1"/>
    </location>
</feature>
<gene>
    <name evidence="1" type="ORF">S03H2_15340</name>
</gene>
<sequence length="49" mass="5522">QPGLAWLASGDVAKDFSFEINGYITEEVPLVEYALSNHDDIKELREANR</sequence>
<accession>X1FK09</accession>
<comment type="caution">
    <text evidence="1">The sequence shown here is derived from an EMBL/GenBank/DDBJ whole genome shotgun (WGS) entry which is preliminary data.</text>
</comment>
<protein>
    <submittedName>
        <fullName evidence="1">Uncharacterized protein</fullName>
    </submittedName>
</protein>
<name>X1FK09_9ZZZZ</name>
<reference evidence="1" key="1">
    <citation type="journal article" date="2014" name="Front. Microbiol.">
        <title>High frequency of phylogenetically diverse reductive dehalogenase-homologous genes in deep subseafloor sedimentary metagenomes.</title>
        <authorList>
            <person name="Kawai M."/>
            <person name="Futagami T."/>
            <person name="Toyoda A."/>
            <person name="Takaki Y."/>
            <person name="Nishi S."/>
            <person name="Hori S."/>
            <person name="Arai W."/>
            <person name="Tsubouchi T."/>
            <person name="Morono Y."/>
            <person name="Uchiyama I."/>
            <person name="Ito T."/>
            <person name="Fujiyama A."/>
            <person name="Inagaki F."/>
            <person name="Takami H."/>
        </authorList>
    </citation>
    <scope>NUCLEOTIDE SEQUENCE</scope>
    <source>
        <strain evidence="1">Expedition CK06-06</strain>
    </source>
</reference>
<dbReference type="AlphaFoldDB" id="X1FK09"/>
<organism evidence="1">
    <name type="scientific">marine sediment metagenome</name>
    <dbReference type="NCBI Taxonomy" id="412755"/>
    <lineage>
        <taxon>unclassified sequences</taxon>
        <taxon>metagenomes</taxon>
        <taxon>ecological metagenomes</taxon>
    </lineage>
</organism>
<proteinExistence type="predicted"/>
<evidence type="ECO:0000313" key="1">
    <source>
        <dbReference type="EMBL" id="GAH32865.1"/>
    </source>
</evidence>
<dbReference type="EMBL" id="BARU01007794">
    <property type="protein sequence ID" value="GAH32865.1"/>
    <property type="molecule type" value="Genomic_DNA"/>
</dbReference>